<comment type="caution">
    <text evidence="1">The sequence shown here is derived from an EMBL/GenBank/DDBJ whole genome shotgun (WGS) entry which is preliminary data.</text>
</comment>
<sequence>MTATGIYLDAELNTTGRAYWAMSRMVNHGWSVLSFGLDCGGWLRLRTPAGVELPVAADPIDHTPSSQQRIQGQPSVPLLPLHACRLLHQCAHERAVAHRGDDAARTIAAMLRLGMPAGRAHSDDARCPWYLPHHGAAQPPESVRRAYWAATTLTDDYGWRITGVDARGFTAVGPYDEEEVRYRSATAADCTTSGRLTRLLAAVATDGCTADLERLILEHQHVRRNMAVARS</sequence>
<protein>
    <submittedName>
        <fullName evidence="1">Uncharacterized protein</fullName>
    </submittedName>
</protein>
<name>A0A1X0JH34_9MYCO</name>
<proteinExistence type="predicted"/>
<dbReference type="OrthoDB" id="4606779at2"/>
<dbReference type="EMBL" id="MVIM01000020">
    <property type="protein sequence ID" value="ORB61816.1"/>
    <property type="molecule type" value="Genomic_DNA"/>
</dbReference>
<dbReference type="Proteomes" id="UP000192411">
    <property type="component" value="Unassembled WGS sequence"/>
</dbReference>
<organism evidence="1 2">
    <name type="scientific">Mycolicibacterium tusciae</name>
    <dbReference type="NCBI Taxonomy" id="75922"/>
    <lineage>
        <taxon>Bacteria</taxon>
        <taxon>Bacillati</taxon>
        <taxon>Actinomycetota</taxon>
        <taxon>Actinomycetes</taxon>
        <taxon>Mycobacteriales</taxon>
        <taxon>Mycobacteriaceae</taxon>
        <taxon>Mycolicibacterium</taxon>
    </lineage>
</organism>
<keyword evidence="2" id="KW-1185">Reference proteome</keyword>
<gene>
    <name evidence="1" type="ORF">BST47_26295</name>
</gene>
<dbReference type="AlphaFoldDB" id="A0A1X0JH34"/>
<dbReference type="STRING" id="75922.BST47_26295"/>
<dbReference type="RefSeq" id="WP_083128785.1">
    <property type="nucleotide sequence ID" value="NZ_MVIM01000020.1"/>
</dbReference>
<evidence type="ECO:0000313" key="2">
    <source>
        <dbReference type="Proteomes" id="UP000192411"/>
    </source>
</evidence>
<evidence type="ECO:0000313" key="1">
    <source>
        <dbReference type="EMBL" id="ORB61816.1"/>
    </source>
</evidence>
<reference evidence="1 2" key="1">
    <citation type="submission" date="2017-02" db="EMBL/GenBank/DDBJ databases">
        <title>The new phylogeny of genus Mycobacterium.</title>
        <authorList>
            <person name="Tortoli E."/>
            <person name="Trovato A."/>
            <person name="Cirillo D.M."/>
        </authorList>
    </citation>
    <scope>NUCLEOTIDE SEQUENCE [LARGE SCALE GENOMIC DNA]</scope>
    <source>
        <strain evidence="1 2">DSM 44338</strain>
    </source>
</reference>
<accession>A0A1X0JH34</accession>